<name>A0A1I3GJY1_9SPHI</name>
<organism evidence="2 3">
    <name type="scientific">Parapedobacter indicus</name>
    <dbReference type="NCBI Taxonomy" id="1477437"/>
    <lineage>
        <taxon>Bacteria</taxon>
        <taxon>Pseudomonadati</taxon>
        <taxon>Bacteroidota</taxon>
        <taxon>Sphingobacteriia</taxon>
        <taxon>Sphingobacteriales</taxon>
        <taxon>Sphingobacteriaceae</taxon>
        <taxon>Parapedobacter</taxon>
    </lineage>
</organism>
<feature type="transmembrane region" description="Helical" evidence="1">
    <location>
        <begin position="45"/>
        <end position="63"/>
    </location>
</feature>
<accession>A0A1I3GJY1</accession>
<proteinExistence type="predicted"/>
<protein>
    <submittedName>
        <fullName evidence="2">Uncharacterized protein</fullName>
    </submittedName>
</protein>
<keyword evidence="3" id="KW-1185">Reference proteome</keyword>
<feature type="transmembrane region" description="Helical" evidence="1">
    <location>
        <begin position="7"/>
        <end position="25"/>
    </location>
</feature>
<keyword evidence="1" id="KW-0472">Membrane</keyword>
<sequence length="64" mass="7338">MKKKLIGGRFLGHTLFVQLLVIVVIEQFKPLRELRQPIQLPGLIYGYRLSAFGLQVISVQAVFR</sequence>
<evidence type="ECO:0000256" key="1">
    <source>
        <dbReference type="SAM" id="Phobius"/>
    </source>
</evidence>
<evidence type="ECO:0000313" key="3">
    <source>
        <dbReference type="Proteomes" id="UP000198670"/>
    </source>
</evidence>
<dbReference type="EMBL" id="FOQO01000003">
    <property type="protein sequence ID" value="SFI23815.1"/>
    <property type="molecule type" value="Genomic_DNA"/>
</dbReference>
<keyword evidence="1" id="KW-1133">Transmembrane helix</keyword>
<reference evidence="2 3" key="1">
    <citation type="submission" date="2016-10" db="EMBL/GenBank/DDBJ databases">
        <authorList>
            <person name="de Groot N.N."/>
        </authorList>
    </citation>
    <scope>NUCLEOTIDE SEQUENCE [LARGE SCALE GENOMIC DNA]</scope>
    <source>
        <strain evidence="2 3">RK1</strain>
    </source>
</reference>
<keyword evidence="1" id="KW-0812">Transmembrane</keyword>
<evidence type="ECO:0000313" key="2">
    <source>
        <dbReference type="EMBL" id="SFI23815.1"/>
    </source>
</evidence>
<dbReference type="Proteomes" id="UP000198670">
    <property type="component" value="Unassembled WGS sequence"/>
</dbReference>
<gene>
    <name evidence="2" type="ORF">SAMN05444682_1039</name>
</gene>
<dbReference type="AlphaFoldDB" id="A0A1I3GJY1"/>